<dbReference type="SMART" id="SM00359">
    <property type="entry name" value="PUA"/>
    <property type="match status" value="1"/>
</dbReference>
<dbReference type="Pfam" id="PF01702">
    <property type="entry name" value="TGT"/>
    <property type="match status" value="1"/>
</dbReference>
<dbReference type="NCBIfam" id="TIGR00451">
    <property type="entry name" value="unchar_dom_2"/>
    <property type="match status" value="1"/>
</dbReference>
<dbReference type="Gene3D" id="2.30.130.10">
    <property type="entry name" value="PUA domain"/>
    <property type="match status" value="1"/>
</dbReference>
<evidence type="ECO:0000256" key="2">
    <source>
        <dbReference type="ARBA" id="ARBA00008906"/>
    </source>
</evidence>
<dbReference type="Proteomes" id="UP000183275">
    <property type="component" value="Unassembled WGS sequence"/>
</dbReference>
<protein>
    <submittedName>
        <fullName evidence="5">tRNA-archaeosine synthase</fullName>
    </submittedName>
</protein>
<dbReference type="InterPro" id="IPR050076">
    <property type="entry name" value="ArchSynthase1/Queuine_TRR"/>
</dbReference>
<dbReference type="SUPFAM" id="SSF88697">
    <property type="entry name" value="PUA domain-like"/>
    <property type="match status" value="1"/>
</dbReference>
<dbReference type="Pfam" id="PF14810">
    <property type="entry name" value="TGT_C2"/>
    <property type="match status" value="1"/>
</dbReference>
<dbReference type="InterPro" id="IPR036511">
    <property type="entry name" value="TGT-like_sf"/>
</dbReference>
<dbReference type="PROSITE" id="PS50890">
    <property type="entry name" value="PUA"/>
    <property type="match status" value="1"/>
</dbReference>
<dbReference type="InterPro" id="IPR015947">
    <property type="entry name" value="PUA-like_sf"/>
</dbReference>
<dbReference type="SUPFAM" id="SSF88802">
    <property type="entry name" value="Pre-PUA domain"/>
    <property type="match status" value="1"/>
</dbReference>
<dbReference type="InterPro" id="IPR002616">
    <property type="entry name" value="tRNA_ribo_trans-like"/>
</dbReference>
<dbReference type="EMBL" id="FOIS01000002">
    <property type="protein sequence ID" value="SEW03046.1"/>
    <property type="molecule type" value="Genomic_DNA"/>
</dbReference>
<dbReference type="Gene3D" id="3.10.450.90">
    <property type="entry name" value="ArcTGT, C2 domain"/>
    <property type="match status" value="1"/>
</dbReference>
<dbReference type="GO" id="GO:0005737">
    <property type="term" value="C:cytoplasm"/>
    <property type="evidence" value="ECO:0007669"/>
    <property type="project" value="TreeGrafter"/>
</dbReference>
<comment type="pathway">
    <text evidence="1">tRNA modification; archaeosine-tRNA biosynthesis.</text>
</comment>
<evidence type="ECO:0000259" key="4">
    <source>
        <dbReference type="SMART" id="SM00359"/>
    </source>
</evidence>
<accession>A0A1I0NNP5</accession>
<dbReference type="OrthoDB" id="115061at2157"/>
<evidence type="ECO:0000313" key="5">
    <source>
        <dbReference type="EMBL" id="SEW03046.1"/>
    </source>
</evidence>
<dbReference type="PANTHER" id="PTHR46499:SF2">
    <property type="entry name" value="ARCHAEOSINE SYNTHASE"/>
    <property type="match status" value="1"/>
</dbReference>
<dbReference type="AlphaFoldDB" id="A0A1I0NNP5"/>
<dbReference type="GO" id="GO:0002099">
    <property type="term" value="P:tRNA wobble guanine modification"/>
    <property type="evidence" value="ECO:0007669"/>
    <property type="project" value="TreeGrafter"/>
</dbReference>
<dbReference type="InterPro" id="IPR002478">
    <property type="entry name" value="PUA"/>
</dbReference>
<dbReference type="UniPathway" id="UPA00393"/>
<dbReference type="STRING" id="1202768.SAMN05216285_1945"/>
<dbReference type="PANTHER" id="PTHR46499">
    <property type="entry name" value="QUEUINE TRNA-RIBOSYLTRANSFERASE"/>
    <property type="match status" value="1"/>
</dbReference>
<dbReference type="GO" id="GO:0003723">
    <property type="term" value="F:RNA binding"/>
    <property type="evidence" value="ECO:0007669"/>
    <property type="project" value="InterPro"/>
</dbReference>
<proteinExistence type="inferred from homology"/>
<dbReference type="InterPro" id="IPR036974">
    <property type="entry name" value="PUA_sf"/>
</dbReference>
<dbReference type="InterPro" id="IPR004521">
    <property type="entry name" value="Uncharacterised_CHP00451"/>
</dbReference>
<dbReference type="eggNOG" id="arCOG00990">
    <property type="taxonomic scope" value="Archaea"/>
</dbReference>
<dbReference type="SUPFAM" id="SSF51713">
    <property type="entry name" value="tRNA-guanine transglycosylase"/>
    <property type="match status" value="1"/>
</dbReference>
<sequence>MTDYFEVHERDGAARVGELRLSSPQTTPALVDDVLEDAGSLWSADREIPEGDESTLTVLPHRAFPGGTADEVQESFAVEYPDVDYPSVAVVSSDHVEDHGTDAYALSDVQSVIGHGAALVEAVVSVRQAIPTDTALLFSGVATPRNVALLAYAGVDLFDETAAVVKGTEGRYLTTDQAYFLEDLEELPCSCPACQQPREEFTREDCAEHNRNALRSELAIVRRRIRDGRLRDYLEGQARHDQWLTAAMRELDSEWGYLEERTPILRDAQINAATADTLRRVEIQRFADRVTTRYRNRFQNPLVLVPCSAAKPYSESQSHRQFHDAVQWRAHLVSMTSPIGVVPQELETTYPAQHYDTVVTGRWSEDEKQFVSEVLRRYLERNEYPEIIAHVPDEGYRDIVERVEKSLDLDITYTVAEHPTDDESLANLSEALSGELKYSKREREHNTVRAIADYLLGDGAGDELFETIQTTSRYPKIQVRDDEGTQLATMVPQYGTLSFTLAGARRWIESDAPVKRVEIDGFVPHGSVLAPGVVNADEDIRVGDEVIVEGPRAFAVGRAEMFGREMAESTRGVACEIRHVEET</sequence>
<dbReference type="SUPFAM" id="SSF52141">
    <property type="entry name" value="Uracil-DNA glycosylase-like"/>
    <property type="match status" value="1"/>
</dbReference>
<gene>
    <name evidence="5" type="ORF">SAMN05216285_1945</name>
</gene>
<keyword evidence="6" id="KW-1185">Reference proteome</keyword>
<dbReference type="Pfam" id="PF01472">
    <property type="entry name" value="PUA"/>
    <property type="match status" value="1"/>
</dbReference>
<reference evidence="6" key="1">
    <citation type="submission" date="2016-10" db="EMBL/GenBank/DDBJ databases">
        <authorList>
            <person name="Varghese N."/>
        </authorList>
    </citation>
    <scope>NUCLEOTIDE SEQUENCE [LARGE SCALE GENOMIC DNA]</scope>
    <source>
        <strain evidence="6">CGMCC 1.12284</strain>
    </source>
</reference>
<dbReference type="InterPro" id="IPR053418">
    <property type="entry name" value="Archaeosine_synthase_1"/>
</dbReference>
<keyword evidence="3" id="KW-0819">tRNA processing</keyword>
<dbReference type="NCBIfam" id="NF040592">
    <property type="entry name" value="tRNA_mod_ArcS"/>
    <property type="match status" value="1"/>
</dbReference>
<evidence type="ECO:0000256" key="3">
    <source>
        <dbReference type="ARBA" id="ARBA00022694"/>
    </source>
</evidence>
<comment type="similarity">
    <text evidence="2">Belongs to the archaeosine synthase type 1 family.</text>
</comment>
<dbReference type="RefSeq" id="WP_049990196.1">
    <property type="nucleotide sequence ID" value="NZ_FOIS01000002.1"/>
</dbReference>
<dbReference type="Gene3D" id="3.20.20.105">
    <property type="entry name" value="Queuine tRNA-ribosyltransferase-like"/>
    <property type="match status" value="1"/>
</dbReference>
<dbReference type="InterPro" id="IPR029402">
    <property type="entry name" value="TGT_C2"/>
</dbReference>
<name>A0A1I0NNP5_9EURY</name>
<dbReference type="Gene3D" id="3.40.50.10630">
    <property type="entry name" value="Uracil-DNA glycosylase-like"/>
    <property type="match status" value="1"/>
</dbReference>
<dbReference type="InterPro" id="IPR036895">
    <property type="entry name" value="Uracil-DNA_glycosylase-like_sf"/>
</dbReference>
<evidence type="ECO:0000313" key="6">
    <source>
        <dbReference type="Proteomes" id="UP000183275"/>
    </source>
</evidence>
<evidence type="ECO:0000256" key="1">
    <source>
        <dbReference type="ARBA" id="ARBA00005030"/>
    </source>
</evidence>
<dbReference type="Pfam" id="PF17884">
    <property type="entry name" value="DUF5591"/>
    <property type="match status" value="1"/>
</dbReference>
<feature type="domain" description="PUA" evidence="4">
    <location>
        <begin position="515"/>
        <end position="582"/>
    </location>
</feature>
<dbReference type="InterPro" id="IPR038250">
    <property type="entry name" value="TGT_C2_sf"/>
</dbReference>
<organism evidence="5 6">
    <name type="scientific">Natrinema salifodinae</name>
    <dbReference type="NCBI Taxonomy" id="1202768"/>
    <lineage>
        <taxon>Archaea</taxon>
        <taxon>Methanobacteriati</taxon>
        <taxon>Methanobacteriota</taxon>
        <taxon>Stenosarchaea group</taxon>
        <taxon>Halobacteria</taxon>
        <taxon>Halobacteriales</taxon>
        <taxon>Natrialbaceae</taxon>
        <taxon>Natrinema</taxon>
    </lineage>
</organism>
<dbReference type="CDD" id="cd21149">
    <property type="entry name" value="PUA_archaeosine_TGT"/>
    <property type="match status" value="1"/>
</dbReference>
<dbReference type="InterPro" id="IPR040777">
    <property type="entry name" value="DUF5591"/>
</dbReference>